<evidence type="ECO:0000313" key="2">
    <source>
        <dbReference type="Proteomes" id="UP001597058"/>
    </source>
</evidence>
<dbReference type="EMBL" id="JBHTMM010000026">
    <property type="protein sequence ID" value="MFD1308395.1"/>
    <property type="molecule type" value="Genomic_DNA"/>
</dbReference>
<comment type="caution">
    <text evidence="1">The sequence shown here is derived from an EMBL/GenBank/DDBJ whole genome shotgun (WGS) entry which is preliminary data.</text>
</comment>
<sequence length="135" mass="14785">MTGEAESEAVAAYRAMWVDAEEASRTADPKHPRLDDHAEKSALWLLQYVMTEARETGVTIKGTVVAEPTVVKSGKDKVELRDCIDGSKWVQVKPGGSSDGLSGGRRRAEATVVRTSGDKWKVSDLYWEDVGTCTR</sequence>
<protein>
    <submittedName>
        <fullName evidence="1">Uncharacterized protein</fullName>
    </submittedName>
</protein>
<name>A0ABW3XII7_9ACTN</name>
<accession>A0ABW3XII7</accession>
<organism evidence="1 2">
    <name type="scientific">Streptomyces kaempferi</name>
    <dbReference type="NCBI Taxonomy" id="333725"/>
    <lineage>
        <taxon>Bacteria</taxon>
        <taxon>Bacillati</taxon>
        <taxon>Actinomycetota</taxon>
        <taxon>Actinomycetes</taxon>
        <taxon>Kitasatosporales</taxon>
        <taxon>Streptomycetaceae</taxon>
        <taxon>Streptomyces</taxon>
    </lineage>
</organism>
<evidence type="ECO:0000313" key="1">
    <source>
        <dbReference type="EMBL" id="MFD1308395.1"/>
    </source>
</evidence>
<dbReference type="Proteomes" id="UP001597058">
    <property type="component" value="Unassembled WGS sequence"/>
</dbReference>
<proteinExistence type="predicted"/>
<gene>
    <name evidence="1" type="ORF">ACFQ5X_21380</name>
</gene>
<dbReference type="RefSeq" id="WP_381236159.1">
    <property type="nucleotide sequence ID" value="NZ_JBHSKH010000026.1"/>
</dbReference>
<reference evidence="2" key="1">
    <citation type="journal article" date="2019" name="Int. J. Syst. Evol. Microbiol.">
        <title>The Global Catalogue of Microorganisms (GCM) 10K type strain sequencing project: providing services to taxonomists for standard genome sequencing and annotation.</title>
        <authorList>
            <consortium name="The Broad Institute Genomics Platform"/>
            <consortium name="The Broad Institute Genome Sequencing Center for Infectious Disease"/>
            <person name="Wu L."/>
            <person name="Ma J."/>
        </authorList>
    </citation>
    <scope>NUCLEOTIDE SEQUENCE [LARGE SCALE GENOMIC DNA]</scope>
    <source>
        <strain evidence="2">CGMCC 4.7020</strain>
    </source>
</reference>
<keyword evidence="2" id="KW-1185">Reference proteome</keyword>